<sequence length="103" mass="11668">MTIPFTSVVYFPVALAIGFISFRFYNEWKETETRDNLIYALAFTALTIVCSTGVLAGTIFSSKEGIVLMLVVSSIFVAIANGFYSYLFLYYRFPRISPWLGFT</sequence>
<feature type="transmembrane region" description="Helical" evidence="1">
    <location>
        <begin position="6"/>
        <end position="25"/>
    </location>
</feature>
<keyword evidence="1" id="KW-1133">Transmembrane helix</keyword>
<keyword evidence="1" id="KW-0812">Transmembrane</keyword>
<accession>A0A7V5PR94</accession>
<keyword evidence="1" id="KW-0472">Membrane</keyword>
<evidence type="ECO:0000313" key="2">
    <source>
        <dbReference type="EMBL" id="HHJ53417.1"/>
    </source>
</evidence>
<evidence type="ECO:0000256" key="1">
    <source>
        <dbReference type="SAM" id="Phobius"/>
    </source>
</evidence>
<gene>
    <name evidence="2" type="ORF">ENJ89_09505</name>
</gene>
<dbReference type="EMBL" id="DROD01000603">
    <property type="protein sequence ID" value="HHJ53417.1"/>
    <property type="molecule type" value="Genomic_DNA"/>
</dbReference>
<comment type="caution">
    <text evidence="2">The sequence shown here is derived from an EMBL/GenBank/DDBJ whole genome shotgun (WGS) entry which is preliminary data.</text>
</comment>
<name>A0A7V5PR94_CALAY</name>
<feature type="non-terminal residue" evidence="2">
    <location>
        <position position="103"/>
    </location>
</feature>
<proteinExistence type="predicted"/>
<dbReference type="AlphaFoldDB" id="A0A7V5PR94"/>
<reference evidence="2" key="1">
    <citation type="journal article" date="2020" name="mSystems">
        <title>Genome- and Community-Level Interaction Insights into Carbon Utilization and Element Cycling Functions of Hydrothermarchaeota in Hydrothermal Sediment.</title>
        <authorList>
            <person name="Zhou Z."/>
            <person name="Liu Y."/>
            <person name="Xu W."/>
            <person name="Pan J."/>
            <person name="Luo Z.H."/>
            <person name="Li M."/>
        </authorList>
    </citation>
    <scope>NUCLEOTIDE SEQUENCE [LARGE SCALE GENOMIC DNA]</scope>
    <source>
        <strain evidence="2">HyVt-527</strain>
    </source>
</reference>
<feature type="transmembrane region" description="Helical" evidence="1">
    <location>
        <begin position="37"/>
        <end position="60"/>
    </location>
</feature>
<feature type="transmembrane region" description="Helical" evidence="1">
    <location>
        <begin position="66"/>
        <end position="89"/>
    </location>
</feature>
<dbReference type="Proteomes" id="UP000886124">
    <property type="component" value="Unassembled WGS sequence"/>
</dbReference>
<organism evidence="2">
    <name type="scientific">Caldithrix abyssi</name>
    <dbReference type="NCBI Taxonomy" id="187145"/>
    <lineage>
        <taxon>Bacteria</taxon>
        <taxon>Pseudomonadati</taxon>
        <taxon>Calditrichota</taxon>
        <taxon>Calditrichia</taxon>
        <taxon>Calditrichales</taxon>
        <taxon>Calditrichaceae</taxon>
        <taxon>Caldithrix</taxon>
    </lineage>
</organism>
<protein>
    <submittedName>
        <fullName evidence="2">Uncharacterized protein</fullName>
    </submittedName>
</protein>